<dbReference type="InterPro" id="IPR003395">
    <property type="entry name" value="RecF/RecN/SMC_N"/>
</dbReference>
<evidence type="ECO:0000256" key="2">
    <source>
        <dbReference type="ARBA" id="ARBA00004286"/>
    </source>
</evidence>
<dbReference type="GO" id="GO:0007059">
    <property type="term" value="P:chromosome segregation"/>
    <property type="evidence" value="ECO:0007669"/>
    <property type="project" value="UniProtKB-ARBA"/>
</dbReference>
<dbReference type="Proteomes" id="UP000478008">
    <property type="component" value="Unassembled WGS sequence"/>
</dbReference>
<dbReference type="Gene3D" id="3.30.70.1620">
    <property type="match status" value="1"/>
</dbReference>
<feature type="coiled-coil region" evidence="11">
    <location>
        <begin position="832"/>
        <end position="929"/>
    </location>
</feature>
<keyword evidence="14" id="KW-1185">Reference proteome</keyword>
<dbReference type="GO" id="GO:0005634">
    <property type="term" value="C:nucleus"/>
    <property type="evidence" value="ECO:0007669"/>
    <property type="project" value="UniProtKB-SubCell"/>
</dbReference>
<keyword evidence="9" id="KW-0131">Cell cycle</keyword>
<dbReference type="EMBL" id="CABFWN010000001">
    <property type="protein sequence ID" value="VUG16869.1"/>
    <property type="molecule type" value="Genomic_DNA"/>
</dbReference>
<keyword evidence="6" id="KW-0498">Mitosis</keyword>
<dbReference type="InterPro" id="IPR036277">
    <property type="entry name" value="SMC_hinge_sf"/>
</dbReference>
<dbReference type="GO" id="GO:0007062">
    <property type="term" value="P:sister chromatid cohesion"/>
    <property type="evidence" value="ECO:0007669"/>
    <property type="project" value="InterPro"/>
</dbReference>
<dbReference type="SMART" id="SM00968">
    <property type="entry name" value="SMC_hinge"/>
    <property type="match status" value="1"/>
</dbReference>
<dbReference type="CDD" id="cd03275">
    <property type="entry name" value="ABC_SMC1_euk"/>
    <property type="match status" value="2"/>
</dbReference>
<dbReference type="GO" id="GO:0016887">
    <property type="term" value="F:ATP hydrolysis activity"/>
    <property type="evidence" value="ECO:0007669"/>
    <property type="project" value="InterPro"/>
</dbReference>
<keyword evidence="8 10" id="KW-0539">Nucleus</keyword>
<evidence type="ECO:0000256" key="8">
    <source>
        <dbReference type="ARBA" id="ARBA00023242"/>
    </source>
</evidence>
<evidence type="ECO:0000256" key="10">
    <source>
        <dbReference type="PIRNR" id="PIRNR005719"/>
    </source>
</evidence>
<evidence type="ECO:0000313" key="13">
    <source>
        <dbReference type="EMBL" id="VUG16869.1"/>
    </source>
</evidence>
<dbReference type="InterPro" id="IPR024704">
    <property type="entry name" value="SMC"/>
</dbReference>
<sequence>MGRLVGLEINNFKSYKGTASVGFGSSNFTSIIGPNGSGKSNMMDAISFVLGVRSSHLRSSQLKDLIYRGRLDETNEDHFQSEDPESAYVMAVYERSDGGVLKLKRTITSQSISEYQINGKVVSAIQYANVLQKENILIKAKNFLVFQGDVARIASQSSETLTNLVELISGSVELRTDYNRLDEERQNAHSDTALCLTKRRSIKDELRGYKRQCRQIDEFDKKTELLTKLNKKRAIAKLFFNDKDRRAVLKEINDENISAQRLKTQLQDKEKELRNFMHSGDHINYRDIDIKVDANKSMISQKRIALIPIDSEVLELEKRLSEYDSRLQTLNVERDGQDLKVKQIKLELSKIKKAYNNFLKQKKEKIEISKNDGLDPQAPLEYEKLREEFLMKGGHTESKLETLMSDKDSLSFKIKDQESRLQAYGSRIQGFEMEQAEINGRLRNRKSTVKILTSQIREKRHQLNSIRSSRDTIQHEKFESITKLKSILLKINEMGSLARENTKEKKLRENCAALKRLFPGVHGLFSDICHPKQKKYDLAVSTAAGRNMDALIVSNISVAAQCVNYLKEQRAGFATFIPLDSVTAKFNGPIYRNISKSIIPVVDVVQYDPAFENAIKYAFANTLICDDLATATSLRWDRNLQVKVVTIDGALIQESGVMTSGENSNSSQRWDKAELNSLLTEKAELKSRIEELTRQEPSELLDKNLLSALDKLEREIPDLVDSQETLERSLRDKSAEIKEQKKQASLLRKKIDEAIENTLKPLERSIKETEVELNLIQSTVYSQFCEKYNFGSISEYESKYGLVINHSLKEQVSFKKEVKRLTARFDFETDRLAEYDGRIQKLNSDREKMIADSKRLTKAKDELEEIIDKLESETEVLEEEYIDTRSKIKEITDESGELKSIIHELKLKLTNINKKIQTLQEREEKTQMDEFGILKSCRMENVVIPLKSGSLEDIPLDNNERIEGEDTDATMLQIRSIVDHIKVDYRQLDQKYKRGDQITALKEITDEINLLHDELELINPNMNARDRLEETEDKLKKIESELLSLKDHEKNIASEFEQVKSCRYHKFTEAFKYISERIDSIYKDLTKSDIAPLGGSAYLTLENDEEPYLAGIRYHAMPPMKRFRDMELLSGGEKTVAALALLFAVHSYHPSPFFVLDEIDSALDNANVDRVARYIVEHAGPEFQFIVISLKSQLFQKSDALVGIYKEHELNSSKTMTLDLRKYSDAGVA</sequence>
<accession>A0A7D9H0L1</accession>
<feature type="domain" description="SMC hinge" evidence="12">
    <location>
        <begin position="519"/>
        <end position="635"/>
    </location>
</feature>
<dbReference type="GO" id="GO:0003677">
    <property type="term" value="F:DNA binding"/>
    <property type="evidence" value="ECO:0007669"/>
    <property type="project" value="TreeGrafter"/>
</dbReference>
<feature type="coiled-coil region" evidence="11">
    <location>
        <begin position="1021"/>
        <end position="1048"/>
    </location>
</feature>
<evidence type="ECO:0000256" key="7">
    <source>
        <dbReference type="ARBA" id="ARBA00023054"/>
    </source>
</evidence>
<dbReference type="GO" id="GO:0005524">
    <property type="term" value="F:ATP binding"/>
    <property type="evidence" value="ECO:0007669"/>
    <property type="project" value="InterPro"/>
</dbReference>
<dbReference type="InterPro" id="IPR028468">
    <property type="entry name" value="Smc1_ABC"/>
</dbReference>
<evidence type="ECO:0000256" key="5">
    <source>
        <dbReference type="ARBA" id="ARBA00022618"/>
    </source>
</evidence>
<dbReference type="SUPFAM" id="SSF75553">
    <property type="entry name" value="Smc hinge domain"/>
    <property type="match status" value="1"/>
</dbReference>
<dbReference type="Pfam" id="PF02463">
    <property type="entry name" value="SMC_N"/>
    <property type="match status" value="1"/>
</dbReference>
<gene>
    <name evidence="13" type="primary">SMC1</name>
    <name evidence="13" type="ORF">DEBR0S1_27688G</name>
</gene>
<dbReference type="InterPro" id="IPR027417">
    <property type="entry name" value="P-loop_NTPase"/>
</dbReference>
<dbReference type="Gene3D" id="1.20.1060.20">
    <property type="match status" value="1"/>
</dbReference>
<dbReference type="PANTHER" id="PTHR18937">
    <property type="entry name" value="STRUCTURAL MAINTENANCE OF CHROMOSOMES SMC FAMILY MEMBER"/>
    <property type="match status" value="1"/>
</dbReference>
<dbReference type="GO" id="GO:0051301">
    <property type="term" value="P:cell division"/>
    <property type="evidence" value="ECO:0007669"/>
    <property type="project" value="UniProtKB-KW"/>
</dbReference>
<evidence type="ECO:0000313" key="14">
    <source>
        <dbReference type="Proteomes" id="UP000478008"/>
    </source>
</evidence>
<comment type="subcellular location">
    <subcellularLocation>
        <location evidence="2">Chromosome</location>
    </subcellularLocation>
    <subcellularLocation>
        <location evidence="1 10">Nucleus</location>
    </subcellularLocation>
</comment>
<evidence type="ECO:0000256" key="4">
    <source>
        <dbReference type="ARBA" id="ARBA00022454"/>
    </source>
</evidence>
<dbReference type="PANTHER" id="PTHR18937:SF12">
    <property type="entry name" value="STRUCTURAL MAINTENANCE OF CHROMOSOMES PROTEIN"/>
    <property type="match status" value="1"/>
</dbReference>
<reference evidence="13 14" key="1">
    <citation type="submission" date="2019-07" db="EMBL/GenBank/DDBJ databases">
        <authorList>
            <person name="Friedrich A."/>
            <person name="Schacherer J."/>
        </authorList>
    </citation>
    <scope>NUCLEOTIDE SEQUENCE [LARGE SCALE GENOMIC DNA]</scope>
</reference>
<dbReference type="PIRSF" id="PIRSF005719">
    <property type="entry name" value="SMC"/>
    <property type="match status" value="1"/>
</dbReference>
<evidence type="ECO:0000256" key="6">
    <source>
        <dbReference type="ARBA" id="ARBA00022776"/>
    </source>
</evidence>
<proteinExistence type="inferred from homology"/>
<dbReference type="Pfam" id="PF06470">
    <property type="entry name" value="SMC_hinge"/>
    <property type="match status" value="1"/>
</dbReference>
<keyword evidence="4" id="KW-0158">Chromosome</keyword>
<evidence type="ECO:0000256" key="11">
    <source>
        <dbReference type="SAM" id="Coils"/>
    </source>
</evidence>
<dbReference type="GO" id="GO:0008278">
    <property type="term" value="C:cohesin complex"/>
    <property type="evidence" value="ECO:0007669"/>
    <property type="project" value="InterPro"/>
</dbReference>
<evidence type="ECO:0000256" key="1">
    <source>
        <dbReference type="ARBA" id="ARBA00004123"/>
    </source>
</evidence>
<protein>
    <recommendedName>
        <fullName evidence="10">Structural maintenance of chromosomes protein</fullName>
    </recommendedName>
</protein>
<dbReference type="InterPro" id="IPR010935">
    <property type="entry name" value="SMC_hinge"/>
</dbReference>
<dbReference type="AlphaFoldDB" id="A0A7D9H0L1"/>
<evidence type="ECO:0000259" key="12">
    <source>
        <dbReference type="SMART" id="SM00968"/>
    </source>
</evidence>
<feature type="coiled-coil region" evidence="11">
    <location>
        <begin position="249"/>
        <end position="279"/>
    </location>
</feature>
<name>A0A7D9H0L1_DEKBR</name>
<organism evidence="13 14">
    <name type="scientific">Dekkera bruxellensis</name>
    <name type="common">Brettanomyces custersii</name>
    <dbReference type="NCBI Taxonomy" id="5007"/>
    <lineage>
        <taxon>Eukaryota</taxon>
        <taxon>Fungi</taxon>
        <taxon>Dikarya</taxon>
        <taxon>Ascomycota</taxon>
        <taxon>Saccharomycotina</taxon>
        <taxon>Pichiomycetes</taxon>
        <taxon>Pichiales</taxon>
        <taxon>Pichiaceae</taxon>
        <taxon>Brettanomyces</taxon>
    </lineage>
</organism>
<dbReference type="SUPFAM" id="SSF52540">
    <property type="entry name" value="P-loop containing nucleoside triphosphate hydrolases"/>
    <property type="match status" value="1"/>
</dbReference>
<evidence type="ECO:0000256" key="9">
    <source>
        <dbReference type="ARBA" id="ARBA00023306"/>
    </source>
</evidence>
<dbReference type="Gene3D" id="3.40.50.300">
    <property type="entry name" value="P-loop containing nucleotide triphosphate hydrolases"/>
    <property type="match status" value="2"/>
</dbReference>
<feature type="coiled-coil region" evidence="11">
    <location>
        <begin position="675"/>
        <end position="757"/>
    </location>
</feature>
<keyword evidence="7 11" id="KW-0175">Coiled coil</keyword>
<evidence type="ECO:0000256" key="3">
    <source>
        <dbReference type="ARBA" id="ARBA00005597"/>
    </source>
</evidence>
<comment type="similarity">
    <text evidence="3">Belongs to the SMC family. SMC1 subfamily.</text>
</comment>
<keyword evidence="5" id="KW-0132">Cell division</keyword>